<proteinExistence type="predicted"/>
<dbReference type="Pfam" id="PF20251">
    <property type="entry name" value="Big_14"/>
    <property type="match status" value="1"/>
</dbReference>
<gene>
    <name evidence="3" type="ORF">ACFS5P_00655</name>
</gene>
<comment type="caution">
    <text evidence="3">The sequence shown here is derived from an EMBL/GenBank/DDBJ whole genome shotgun (WGS) entry which is preliminary data.</text>
</comment>
<dbReference type="PROSITE" id="PS51257">
    <property type="entry name" value="PROKAR_LIPOPROTEIN"/>
    <property type="match status" value="1"/>
</dbReference>
<evidence type="ECO:0000313" key="3">
    <source>
        <dbReference type="EMBL" id="MFD2910376.1"/>
    </source>
</evidence>
<keyword evidence="1" id="KW-0732">Signal</keyword>
<sequence length="157" mass="17598">MKSHVISGILTFILLLTGCSSSGAEETDWEPTDAEEVNNFTGVSMSVIEESVSKTGVTVLIENDSDKKVLYGASYVLEKKINDDWYQVPITLEENYGFEDVGYTVLPDAADEWKTSWSGIYDTLESGEYRIVKDVIDFRSSGDYDKYDLAAEFEINE</sequence>
<organism evidence="3 4">
    <name type="scientific">Jeotgalibacillus terrae</name>
    <dbReference type="NCBI Taxonomy" id="587735"/>
    <lineage>
        <taxon>Bacteria</taxon>
        <taxon>Bacillati</taxon>
        <taxon>Bacillota</taxon>
        <taxon>Bacilli</taxon>
        <taxon>Bacillales</taxon>
        <taxon>Caryophanaceae</taxon>
        <taxon>Jeotgalibacillus</taxon>
    </lineage>
</organism>
<name>A0ABW5ZD49_9BACL</name>
<feature type="domain" description="Bacterial Ig-like" evidence="2">
    <location>
        <begin position="41"/>
        <end position="154"/>
    </location>
</feature>
<keyword evidence="4" id="KW-1185">Reference proteome</keyword>
<protein>
    <submittedName>
        <fullName evidence="3">Immunoglobulin-like domain-containing protein</fullName>
    </submittedName>
</protein>
<evidence type="ECO:0000259" key="2">
    <source>
        <dbReference type="Pfam" id="PF20251"/>
    </source>
</evidence>
<dbReference type="InterPro" id="IPR046878">
    <property type="entry name" value="Big_14"/>
</dbReference>
<evidence type="ECO:0000256" key="1">
    <source>
        <dbReference type="SAM" id="SignalP"/>
    </source>
</evidence>
<dbReference type="Proteomes" id="UP001597561">
    <property type="component" value="Unassembled WGS sequence"/>
</dbReference>
<reference evidence="4" key="1">
    <citation type="journal article" date="2019" name="Int. J. Syst. Evol. Microbiol.">
        <title>The Global Catalogue of Microorganisms (GCM) 10K type strain sequencing project: providing services to taxonomists for standard genome sequencing and annotation.</title>
        <authorList>
            <consortium name="The Broad Institute Genomics Platform"/>
            <consortium name="The Broad Institute Genome Sequencing Center for Infectious Disease"/>
            <person name="Wu L."/>
            <person name="Ma J."/>
        </authorList>
    </citation>
    <scope>NUCLEOTIDE SEQUENCE [LARGE SCALE GENOMIC DNA]</scope>
    <source>
        <strain evidence="4">KCTC 13528</strain>
    </source>
</reference>
<feature type="chain" id="PRO_5045340553" evidence="1">
    <location>
        <begin position="25"/>
        <end position="157"/>
    </location>
</feature>
<feature type="signal peptide" evidence="1">
    <location>
        <begin position="1"/>
        <end position="24"/>
    </location>
</feature>
<accession>A0ABW5ZD49</accession>
<evidence type="ECO:0000313" key="4">
    <source>
        <dbReference type="Proteomes" id="UP001597561"/>
    </source>
</evidence>
<dbReference type="RefSeq" id="WP_204728072.1">
    <property type="nucleotide sequence ID" value="NZ_JAFBDK010000002.1"/>
</dbReference>
<dbReference type="EMBL" id="JBHUPG010000001">
    <property type="protein sequence ID" value="MFD2910376.1"/>
    <property type="molecule type" value="Genomic_DNA"/>
</dbReference>